<keyword evidence="2" id="KW-0732">Signal</keyword>
<comment type="caution">
    <text evidence="4">The sequence shown here is derived from an EMBL/GenBank/DDBJ whole genome shotgun (WGS) entry which is preliminary data.</text>
</comment>
<sequence>MSPYEIINVLLLLSCLVPKTLGQQKDNNNNFKPSKDLYSSNGNLNSSNNAVNTRFFQNNFNQFYNPQAYSKFNHFFYPNVQSNPSQYHTHGNYQRQIRVPGLIEIRFRGRDAEITCEFQRYLILVQGIYWHHNIDPYGSYFDTRNGFAPHITVINIDPWKSVLTIKDYTDDDAGPYRCISTAILPDESAFSNNNNYYGYPEVRTNELEETKRKVRFTRELKEQSNFNAVYDPFLSNYLGGHVHNNVQQPAPFLNNYNHYLQHLNNNYYPNHYNHNSNNLYPATTTGFNPSTWNVHAPYYKPTYSVSIVYQEVIFPPTSSTTLSPGK</sequence>
<proteinExistence type="predicted"/>
<evidence type="ECO:0000256" key="2">
    <source>
        <dbReference type="SAM" id="SignalP"/>
    </source>
</evidence>
<dbReference type="InterPro" id="IPR007110">
    <property type="entry name" value="Ig-like_dom"/>
</dbReference>
<feature type="domain" description="Ig-like" evidence="3">
    <location>
        <begin position="78"/>
        <end position="191"/>
    </location>
</feature>
<gene>
    <name evidence="4" type="ORF">AFUS01_LOCUS40393</name>
</gene>
<dbReference type="Proteomes" id="UP000708208">
    <property type="component" value="Unassembled WGS sequence"/>
</dbReference>
<evidence type="ECO:0000259" key="3">
    <source>
        <dbReference type="PROSITE" id="PS50835"/>
    </source>
</evidence>
<evidence type="ECO:0000313" key="5">
    <source>
        <dbReference type="Proteomes" id="UP000708208"/>
    </source>
</evidence>
<dbReference type="EMBL" id="CAJVCH010556694">
    <property type="protein sequence ID" value="CAG7830599.1"/>
    <property type="molecule type" value="Genomic_DNA"/>
</dbReference>
<feature type="region of interest" description="Disordered" evidence="1">
    <location>
        <begin position="24"/>
        <end position="44"/>
    </location>
</feature>
<keyword evidence="5" id="KW-1185">Reference proteome</keyword>
<accession>A0A8J2LE91</accession>
<feature type="signal peptide" evidence="2">
    <location>
        <begin position="1"/>
        <end position="22"/>
    </location>
</feature>
<dbReference type="PROSITE" id="PS50835">
    <property type="entry name" value="IG_LIKE"/>
    <property type="match status" value="1"/>
</dbReference>
<dbReference type="OrthoDB" id="10618681at2759"/>
<reference evidence="4" key="1">
    <citation type="submission" date="2021-06" db="EMBL/GenBank/DDBJ databases">
        <authorList>
            <person name="Hodson N. C."/>
            <person name="Mongue J. A."/>
            <person name="Jaron S. K."/>
        </authorList>
    </citation>
    <scope>NUCLEOTIDE SEQUENCE</scope>
</reference>
<evidence type="ECO:0000256" key="1">
    <source>
        <dbReference type="SAM" id="MobiDB-lite"/>
    </source>
</evidence>
<organism evidence="4 5">
    <name type="scientific">Allacma fusca</name>
    <dbReference type="NCBI Taxonomy" id="39272"/>
    <lineage>
        <taxon>Eukaryota</taxon>
        <taxon>Metazoa</taxon>
        <taxon>Ecdysozoa</taxon>
        <taxon>Arthropoda</taxon>
        <taxon>Hexapoda</taxon>
        <taxon>Collembola</taxon>
        <taxon>Symphypleona</taxon>
        <taxon>Sminthuridae</taxon>
        <taxon>Allacma</taxon>
    </lineage>
</organism>
<evidence type="ECO:0000313" key="4">
    <source>
        <dbReference type="EMBL" id="CAG7830599.1"/>
    </source>
</evidence>
<feature type="chain" id="PRO_5035279779" description="Ig-like domain-containing protein" evidence="2">
    <location>
        <begin position="23"/>
        <end position="326"/>
    </location>
</feature>
<dbReference type="AlphaFoldDB" id="A0A8J2LE91"/>
<protein>
    <recommendedName>
        <fullName evidence="3">Ig-like domain-containing protein</fullName>
    </recommendedName>
</protein>
<name>A0A8J2LE91_9HEXA</name>